<dbReference type="PANTHER" id="PTHR31542:SF1">
    <property type="entry name" value="LARGE RIBOSOMAL SUBUNIT PROTEIN ML50"/>
    <property type="match status" value="1"/>
</dbReference>
<evidence type="ECO:0000256" key="4">
    <source>
        <dbReference type="ARBA" id="ARBA00023128"/>
    </source>
</evidence>
<dbReference type="Proteomes" id="UP000694846">
    <property type="component" value="Unplaced"/>
</dbReference>
<keyword evidence="10" id="KW-1185">Reference proteome</keyword>
<evidence type="ECO:0000256" key="7">
    <source>
        <dbReference type="ARBA" id="ARBA00035398"/>
    </source>
</evidence>
<organism evidence="9">
    <name type="scientific">Sipha flava</name>
    <name type="common">yellow sugarcane aphid</name>
    <dbReference type="NCBI Taxonomy" id="143950"/>
    <lineage>
        <taxon>Eukaryota</taxon>
        <taxon>Metazoa</taxon>
        <taxon>Ecdysozoa</taxon>
        <taxon>Arthropoda</taxon>
        <taxon>Hexapoda</taxon>
        <taxon>Insecta</taxon>
        <taxon>Pterygota</taxon>
        <taxon>Neoptera</taxon>
        <taxon>Paraneoptera</taxon>
        <taxon>Hemiptera</taxon>
        <taxon>Sternorrhyncha</taxon>
        <taxon>Aphidomorpha</taxon>
        <taxon>Aphidoidea</taxon>
        <taxon>Aphididae</taxon>
        <taxon>Sipha</taxon>
    </lineage>
</organism>
<keyword evidence="8" id="KW-0732">Signal</keyword>
<keyword evidence="4" id="KW-0496">Mitochondrion</keyword>
<evidence type="ECO:0000256" key="8">
    <source>
        <dbReference type="SAM" id="SignalP"/>
    </source>
</evidence>
<name>A0A2S2QBI9_9HEMI</name>
<evidence type="ECO:0000256" key="5">
    <source>
        <dbReference type="ARBA" id="ARBA00023274"/>
    </source>
</evidence>
<feature type="chain" id="PRO_5044579096" description="Large ribosomal subunit protein mL50" evidence="8">
    <location>
        <begin position="25"/>
        <end position="216"/>
    </location>
</feature>
<sequence length="216" mass="24784">MTLALHILNRFASASLRLLPSAAANNNNNNNAVLYDQIRNLHKKVKRSKPWIPPRSKFVGKANSIAARGFLRPLKEYDPPIDIKNVIIKIANNTVNQTHTSYKLDKNEKFRFLKKCNEVVDHKVPNSLLHTLNTLGDIYEFYETPVDTVVPYDALQNRELPPNLHILSTYHRFNPETDIMFEGVTAFPRSSNLVTGLKTKKKYKGFTTLSPYEYIE</sequence>
<feature type="signal peptide" evidence="8">
    <location>
        <begin position="1"/>
        <end position="24"/>
    </location>
</feature>
<evidence type="ECO:0000256" key="6">
    <source>
        <dbReference type="ARBA" id="ARBA00035183"/>
    </source>
</evidence>
<reference evidence="9" key="1">
    <citation type="submission" date="2018-04" db="EMBL/GenBank/DDBJ databases">
        <title>Transcriptome assembly of Sipha flava.</title>
        <authorList>
            <person name="Scully E.D."/>
            <person name="Geib S.M."/>
            <person name="Palmer N.A."/>
            <person name="Koch K."/>
            <person name="Bradshaw J."/>
            <person name="Heng-Moss T."/>
            <person name="Sarath G."/>
        </authorList>
    </citation>
    <scope>NUCLEOTIDE SEQUENCE</scope>
</reference>
<dbReference type="Pfam" id="PF10501">
    <property type="entry name" value="Ribosomal_L50"/>
    <property type="match status" value="1"/>
</dbReference>
<accession>A0A2S2QBI9</accession>
<dbReference type="GO" id="GO:0005762">
    <property type="term" value="C:mitochondrial large ribosomal subunit"/>
    <property type="evidence" value="ECO:0007669"/>
    <property type="project" value="TreeGrafter"/>
</dbReference>
<gene>
    <name evidence="9" type="primary">MRPL50</name>
    <name evidence="11" type="synonym">LOC112691911</name>
    <name evidence="9" type="ORF">g.161650</name>
</gene>
<evidence type="ECO:0000256" key="2">
    <source>
        <dbReference type="ARBA" id="ARBA00008860"/>
    </source>
</evidence>
<reference evidence="11" key="2">
    <citation type="submission" date="2025-04" db="UniProtKB">
        <authorList>
            <consortium name="RefSeq"/>
        </authorList>
    </citation>
    <scope>IDENTIFICATION</scope>
    <source>
        <tissue evidence="11">Whole body</tissue>
    </source>
</reference>
<dbReference type="PANTHER" id="PTHR31542">
    <property type="entry name" value="39A RIBOSOMAL PROTEIN L50, MITOCHONDRIAL"/>
    <property type="match status" value="1"/>
</dbReference>
<dbReference type="RefSeq" id="XP_025422135.1">
    <property type="nucleotide sequence ID" value="XM_025566350.1"/>
</dbReference>
<dbReference type="EMBL" id="GGMS01005687">
    <property type="protein sequence ID" value="MBY74890.1"/>
    <property type="molecule type" value="Transcribed_RNA"/>
</dbReference>
<evidence type="ECO:0000313" key="9">
    <source>
        <dbReference type="EMBL" id="MBY74890.1"/>
    </source>
</evidence>
<dbReference type="OrthoDB" id="9939609at2759"/>
<comment type="similarity">
    <text evidence="2">Belongs to the mitochondrion-specific ribosomal protein mL50 family.</text>
</comment>
<protein>
    <recommendedName>
        <fullName evidence="6">Large ribosomal subunit protein mL50</fullName>
    </recommendedName>
    <alternativeName>
        <fullName evidence="7">39S ribosomal protein L50, mitochondrial</fullName>
    </alternativeName>
</protein>
<proteinExistence type="inferred from homology"/>
<evidence type="ECO:0000313" key="11">
    <source>
        <dbReference type="RefSeq" id="XP_025422135.1"/>
    </source>
</evidence>
<comment type="subcellular location">
    <subcellularLocation>
        <location evidence="1">Mitochondrion</location>
    </subcellularLocation>
</comment>
<evidence type="ECO:0000256" key="3">
    <source>
        <dbReference type="ARBA" id="ARBA00022980"/>
    </source>
</evidence>
<evidence type="ECO:0000313" key="10">
    <source>
        <dbReference type="Proteomes" id="UP000694846"/>
    </source>
</evidence>
<dbReference type="InterPro" id="IPR018305">
    <property type="entry name" value="Ribosomal_m50"/>
</dbReference>
<keyword evidence="5" id="KW-0687">Ribonucleoprotein</keyword>
<keyword evidence="3 9" id="KW-0689">Ribosomal protein</keyword>
<evidence type="ECO:0000256" key="1">
    <source>
        <dbReference type="ARBA" id="ARBA00004173"/>
    </source>
</evidence>
<dbReference type="AlphaFoldDB" id="A0A2S2QBI9"/>